<evidence type="ECO:0008006" key="4">
    <source>
        <dbReference type="Google" id="ProtNLM"/>
    </source>
</evidence>
<evidence type="ECO:0000313" key="3">
    <source>
        <dbReference type="Proteomes" id="UP000036700"/>
    </source>
</evidence>
<dbReference type="OrthoDB" id="8942591at2"/>
<accession>A0A0G3EQ81</accession>
<reference evidence="3" key="1">
    <citation type="submission" date="2015-06" db="EMBL/GenBank/DDBJ databases">
        <authorList>
            <person name="Lim Y.L."/>
            <person name="Ee R."/>
            <person name="Yong D."/>
            <person name="How K.Y."/>
            <person name="Yin W.F."/>
            <person name="Chan K.G."/>
        </authorList>
    </citation>
    <scope>NUCLEOTIDE SEQUENCE [LARGE SCALE GENOMIC DNA]</scope>
    <source>
        <strain evidence="3">DSM 25325</strain>
    </source>
</reference>
<evidence type="ECO:0000256" key="1">
    <source>
        <dbReference type="SAM" id="SignalP"/>
    </source>
</evidence>
<feature type="signal peptide" evidence="1">
    <location>
        <begin position="1"/>
        <end position="19"/>
    </location>
</feature>
<name>A0A0G3EQ81_9BURK</name>
<dbReference type="PROSITE" id="PS51257">
    <property type="entry name" value="PROKAR_LIPOPROTEIN"/>
    <property type="match status" value="1"/>
</dbReference>
<organism evidence="2 3">
    <name type="scientific">Pandoraea thiooxydans</name>
    <dbReference type="NCBI Taxonomy" id="445709"/>
    <lineage>
        <taxon>Bacteria</taxon>
        <taxon>Pseudomonadati</taxon>
        <taxon>Pseudomonadota</taxon>
        <taxon>Betaproteobacteria</taxon>
        <taxon>Burkholderiales</taxon>
        <taxon>Burkholderiaceae</taxon>
        <taxon>Pandoraea</taxon>
    </lineage>
</organism>
<gene>
    <name evidence="2" type="ORF">ABW99_03555</name>
</gene>
<dbReference type="RefSeq" id="WP_047213024.1">
    <property type="nucleotide sequence ID" value="NZ_CP011568.3"/>
</dbReference>
<protein>
    <recommendedName>
        <fullName evidence="4">Lipoprotein</fullName>
    </recommendedName>
</protein>
<dbReference type="KEGG" id="ptx:ABW99_03555"/>
<feature type="chain" id="PRO_5002553639" description="Lipoprotein" evidence="1">
    <location>
        <begin position="20"/>
        <end position="132"/>
    </location>
</feature>
<dbReference type="EMBL" id="CP011568">
    <property type="protein sequence ID" value="AKJ67447.1"/>
    <property type="molecule type" value="Genomic_DNA"/>
</dbReference>
<sequence>MKRMVIMAAATLLAGCAVLNTGGGVMSDGRHALLDQYSAADPYMVVNCVYNGWSRLGVNVESTSYAASGVPTVRVYRGVGADHKAQYDPVLEVRPSGSGSELLYVEAHPGTLPRAFEQTVKQCMVPYAGSTD</sequence>
<keyword evidence="3" id="KW-1185">Reference proteome</keyword>
<proteinExistence type="predicted"/>
<dbReference type="PATRIC" id="fig|445709.3.peg.759"/>
<keyword evidence="1" id="KW-0732">Signal</keyword>
<dbReference type="AlphaFoldDB" id="A0A0G3EQ81"/>
<evidence type="ECO:0000313" key="2">
    <source>
        <dbReference type="EMBL" id="AKJ67447.1"/>
    </source>
</evidence>
<dbReference type="Proteomes" id="UP000036700">
    <property type="component" value="Chromosome"/>
</dbReference>